<keyword evidence="2" id="KW-1185">Reference proteome</keyword>
<accession>A0ACB8QK88</accession>
<gene>
    <name evidence="1" type="ORF">K488DRAFT_50597</name>
</gene>
<sequence>MLAQRYQQSRAKDDLAGAVSALRQAAAISPDDHVILNNLGIALILRYERFEELQDLEDGITVGRTALHLTPIDDPARAMRYYNLGTAIESRFDRMGRLEDLSNAISMFRHAVELTPNDHPNLANRLAGLGSALQNRFSRHGQRSDLEEAIAIKRQAIREAYRDDPKLPEFIYRLGSALEESFRNFGDSQNIDEAISLFRLSIELTGKDDLSVTSRFHGLGVALQLRYERSGNDIDLQNAILADSLAYNSTSDDEPRKARYAHCLGVSLKGRFTRFGDVGDLSSAVSLHRRAAELTPEGHPDKAMYFNGLWSVLQCRWERLRDTRDLKDAITVARRALEMIPDDHPSKAHYAYFLGVSLQHLFGQSHLQKDVEEAVKMHRLAVDLTPDGSTSMAMRIESLGNALQLRSTHLEELKDLDDAITLQQRALDLTAEADIERPIRFSNLGQSYSIRFSRTKDLHDIDTAISMYEHAVDLTPEGHALLAGRCQGLANSLCAAVQKSLDPSDFTAAFDNYMRAATNASASFYTRISAALGCVHLCSYFLHLSLPYYFLRSHTTFIELIPRAISAENSFRQRLQRMVEIGDTVNTVVKRITQFGVLELAIEWLETGRSVLWADYSQLRPPVDGLRSQHPEVADRLERAAATLERRGWTSGPRTGQLDPDDQSSLPFGASVADEAMQYSLAAEYEKVLEEVRALEGFQNFLRPKRFADLAPAAKDGPVVVINIHDESDAIVLCPGGHLVHVPLPSLTYQLVETMRSDLLDLLRRCGVHARDSTRASRTVWKQKDIRNRFCRILELLWVHAVQPLYHLTTDRMPHLTWCPTGWLAMLPLHAAGIYKGDEHIAVSDFVVSSYTPNLSSLIVAASNNNTATPPSNFSILTVSQSQTVGHFPLPGAAEETAKIRDYFPNGTALADDAATIDTVLEAMRHHDAVHLACHGVQDVEDPSQSAFILHDGRLALSRLVAKSMRGADFAFLSACQTATGVENIPDEAVHLAAGMLAVGYRSVIGTMWSIGDRDAPIVADVFYASLKKLREEEPEAMKGRSTVAYALHDAVQFLQERVEEDRFLEWVPFVHFGF</sequence>
<dbReference type="Proteomes" id="UP000814128">
    <property type="component" value="Unassembled WGS sequence"/>
</dbReference>
<organism evidence="1 2">
    <name type="scientific">Vararia minispora EC-137</name>
    <dbReference type="NCBI Taxonomy" id="1314806"/>
    <lineage>
        <taxon>Eukaryota</taxon>
        <taxon>Fungi</taxon>
        <taxon>Dikarya</taxon>
        <taxon>Basidiomycota</taxon>
        <taxon>Agaricomycotina</taxon>
        <taxon>Agaricomycetes</taxon>
        <taxon>Russulales</taxon>
        <taxon>Lachnocladiaceae</taxon>
        <taxon>Vararia</taxon>
    </lineage>
</organism>
<name>A0ACB8QK88_9AGAM</name>
<reference evidence="1" key="1">
    <citation type="submission" date="2021-02" db="EMBL/GenBank/DDBJ databases">
        <authorList>
            <consortium name="DOE Joint Genome Institute"/>
            <person name="Ahrendt S."/>
            <person name="Looney B.P."/>
            <person name="Miyauchi S."/>
            <person name="Morin E."/>
            <person name="Drula E."/>
            <person name="Courty P.E."/>
            <person name="Chicoki N."/>
            <person name="Fauchery L."/>
            <person name="Kohler A."/>
            <person name="Kuo A."/>
            <person name="Labutti K."/>
            <person name="Pangilinan J."/>
            <person name="Lipzen A."/>
            <person name="Riley R."/>
            <person name="Andreopoulos W."/>
            <person name="He G."/>
            <person name="Johnson J."/>
            <person name="Barry K.W."/>
            <person name="Grigoriev I.V."/>
            <person name="Nagy L."/>
            <person name="Hibbett D."/>
            <person name="Henrissat B."/>
            <person name="Matheny P.B."/>
            <person name="Labbe J."/>
            <person name="Martin F."/>
        </authorList>
    </citation>
    <scope>NUCLEOTIDE SEQUENCE</scope>
    <source>
        <strain evidence="1">EC-137</strain>
    </source>
</reference>
<evidence type="ECO:0000313" key="1">
    <source>
        <dbReference type="EMBL" id="KAI0032115.1"/>
    </source>
</evidence>
<comment type="caution">
    <text evidence="1">The sequence shown here is derived from an EMBL/GenBank/DDBJ whole genome shotgun (WGS) entry which is preliminary data.</text>
</comment>
<reference evidence="1" key="2">
    <citation type="journal article" date="2022" name="New Phytol.">
        <title>Evolutionary transition to the ectomycorrhizal habit in the genomes of a hyperdiverse lineage of mushroom-forming fungi.</title>
        <authorList>
            <person name="Looney B."/>
            <person name="Miyauchi S."/>
            <person name="Morin E."/>
            <person name="Drula E."/>
            <person name="Courty P.E."/>
            <person name="Kohler A."/>
            <person name="Kuo A."/>
            <person name="LaButti K."/>
            <person name="Pangilinan J."/>
            <person name="Lipzen A."/>
            <person name="Riley R."/>
            <person name="Andreopoulos W."/>
            <person name="He G."/>
            <person name="Johnson J."/>
            <person name="Nolan M."/>
            <person name="Tritt A."/>
            <person name="Barry K.W."/>
            <person name="Grigoriev I.V."/>
            <person name="Nagy L.G."/>
            <person name="Hibbett D."/>
            <person name="Henrissat B."/>
            <person name="Matheny P.B."/>
            <person name="Labbe J."/>
            <person name="Martin F.M."/>
        </authorList>
    </citation>
    <scope>NUCLEOTIDE SEQUENCE</scope>
    <source>
        <strain evidence="1">EC-137</strain>
    </source>
</reference>
<dbReference type="EMBL" id="MU273556">
    <property type="protein sequence ID" value="KAI0032115.1"/>
    <property type="molecule type" value="Genomic_DNA"/>
</dbReference>
<proteinExistence type="predicted"/>
<evidence type="ECO:0000313" key="2">
    <source>
        <dbReference type="Proteomes" id="UP000814128"/>
    </source>
</evidence>
<protein>
    <submittedName>
        <fullName evidence="1">CHAT domain-containing protein</fullName>
    </submittedName>
</protein>